<keyword evidence="7" id="KW-1185">Reference proteome</keyword>
<dbReference type="Proteomes" id="UP000015961">
    <property type="component" value="Unassembled WGS sequence"/>
</dbReference>
<keyword evidence="2" id="KW-0813">Transport</keyword>
<dbReference type="EMBL" id="ASWO01000001">
    <property type="protein sequence ID" value="EOT87296.1"/>
    <property type="molecule type" value="Genomic_DNA"/>
</dbReference>
<evidence type="ECO:0000256" key="2">
    <source>
        <dbReference type="ARBA" id="ARBA00022448"/>
    </source>
</evidence>
<evidence type="ECO:0000313" key="7">
    <source>
        <dbReference type="Proteomes" id="UP000015961"/>
    </source>
</evidence>
<dbReference type="AlphaFoldDB" id="S0PFU8"/>
<dbReference type="GO" id="GO:0016887">
    <property type="term" value="F:ATP hydrolysis activity"/>
    <property type="evidence" value="ECO:0007669"/>
    <property type="project" value="InterPro"/>
</dbReference>
<accession>S0PFU8</accession>
<dbReference type="PANTHER" id="PTHR43335">
    <property type="entry name" value="ABC TRANSPORTER, ATP-BINDING PROTEIN"/>
    <property type="match status" value="1"/>
</dbReference>
<organism evidence="6 7">
    <name type="scientific">Enterococcus sulfureus ATCC 49903</name>
    <dbReference type="NCBI Taxonomy" id="1140003"/>
    <lineage>
        <taxon>Bacteria</taxon>
        <taxon>Bacillati</taxon>
        <taxon>Bacillota</taxon>
        <taxon>Bacilli</taxon>
        <taxon>Lactobacillales</taxon>
        <taxon>Enterococcaceae</taxon>
        <taxon>Enterococcus</taxon>
    </lineage>
</organism>
<evidence type="ECO:0000259" key="5">
    <source>
        <dbReference type="PROSITE" id="PS50893"/>
    </source>
</evidence>
<dbReference type="OrthoDB" id="9804819at2"/>
<dbReference type="InterPro" id="IPR027417">
    <property type="entry name" value="P-loop_NTPase"/>
</dbReference>
<sequence>MDSVITLQQVTKHYGHTTILDQLELAIPKGSIFGFVGKNGAGKTTTMRLILGLEAADKGTIDVLDHAISFGYTYALGEIGYVPDVPTFYSYLTATEYLTLCGQISGMKTRQLKEQIPQLLATVGLDSDRKKIKGYSRGMKQRLAIAQGLLGDPKILICDEPTSALDPKGREEILMLLASLSPHTTVIFSTHILEDVERICDQVAMLDRGKIVCHGNLQQLKQAHQQKRVEVLIPTTQIKQWELALQTLDSQNIKSVQNEQVVSLSYQTTSEQFLSWFLAFVQQHQLYFESYQLCRSSLEQLFLEVTA</sequence>
<dbReference type="STRING" id="1140003.OMY_00357"/>
<dbReference type="InterPro" id="IPR003439">
    <property type="entry name" value="ABC_transporter-like_ATP-bd"/>
</dbReference>
<feature type="domain" description="ABC transporter" evidence="5">
    <location>
        <begin position="5"/>
        <end position="233"/>
    </location>
</feature>
<dbReference type="RefSeq" id="WP_016184848.1">
    <property type="nucleotide sequence ID" value="NZ_ASWO01000001.1"/>
</dbReference>
<dbReference type="SUPFAM" id="SSF52540">
    <property type="entry name" value="P-loop containing nucleoside triphosphate hydrolases"/>
    <property type="match status" value="1"/>
</dbReference>
<dbReference type="PROSITE" id="PS50893">
    <property type="entry name" value="ABC_TRANSPORTER_2"/>
    <property type="match status" value="1"/>
</dbReference>
<evidence type="ECO:0000313" key="6">
    <source>
        <dbReference type="EMBL" id="EOT87296.1"/>
    </source>
</evidence>
<dbReference type="eggNOG" id="COG1131">
    <property type="taxonomic scope" value="Bacteria"/>
</dbReference>
<dbReference type="SMART" id="SM00382">
    <property type="entry name" value="AAA"/>
    <property type="match status" value="1"/>
</dbReference>
<comment type="similarity">
    <text evidence="1">Belongs to the ABC transporter superfamily.</text>
</comment>
<keyword evidence="4" id="KW-0067">ATP-binding</keyword>
<dbReference type="InterPro" id="IPR003593">
    <property type="entry name" value="AAA+_ATPase"/>
</dbReference>
<evidence type="ECO:0000256" key="3">
    <source>
        <dbReference type="ARBA" id="ARBA00022741"/>
    </source>
</evidence>
<reference evidence="6 7" key="1">
    <citation type="submission" date="2013-03" db="EMBL/GenBank/DDBJ databases">
        <title>The Genome Sequence of Enterococcus sulfureus ATCC_49903 (PacBio/Illumina hybrid assembly).</title>
        <authorList>
            <consortium name="The Broad Institute Genomics Platform"/>
            <consortium name="The Broad Institute Genome Sequencing Center for Infectious Disease"/>
            <person name="Earl A."/>
            <person name="Russ C."/>
            <person name="Gilmore M."/>
            <person name="Surin D."/>
            <person name="Walker B."/>
            <person name="Young S."/>
            <person name="Zeng Q."/>
            <person name="Gargeya S."/>
            <person name="Fitzgerald M."/>
            <person name="Haas B."/>
            <person name="Abouelleil A."/>
            <person name="Allen A.W."/>
            <person name="Alvarado L."/>
            <person name="Arachchi H.M."/>
            <person name="Berlin A.M."/>
            <person name="Chapman S.B."/>
            <person name="Gainer-Dewar J."/>
            <person name="Goldberg J."/>
            <person name="Griggs A."/>
            <person name="Gujja S."/>
            <person name="Hansen M."/>
            <person name="Howarth C."/>
            <person name="Imamovic A."/>
            <person name="Ireland A."/>
            <person name="Larimer J."/>
            <person name="McCowan C."/>
            <person name="Murphy C."/>
            <person name="Pearson M."/>
            <person name="Poon T.W."/>
            <person name="Priest M."/>
            <person name="Roberts A."/>
            <person name="Saif S."/>
            <person name="Shea T."/>
            <person name="Sisk P."/>
            <person name="Sykes S."/>
            <person name="Wortman J."/>
            <person name="Nusbaum C."/>
            <person name="Birren B."/>
        </authorList>
    </citation>
    <scope>NUCLEOTIDE SEQUENCE [LARGE SCALE GENOMIC DNA]</scope>
    <source>
        <strain evidence="6 7">ATCC 49903</strain>
    </source>
</reference>
<dbReference type="CDD" id="cd03230">
    <property type="entry name" value="ABC_DR_subfamily_A"/>
    <property type="match status" value="1"/>
</dbReference>
<proteinExistence type="inferred from homology"/>
<dbReference type="PATRIC" id="fig|1140003.3.peg.351"/>
<protein>
    <recommendedName>
        <fullName evidence="5">ABC transporter domain-containing protein</fullName>
    </recommendedName>
</protein>
<name>S0PFU8_9ENTE</name>
<dbReference type="Gene3D" id="3.40.50.300">
    <property type="entry name" value="P-loop containing nucleotide triphosphate hydrolases"/>
    <property type="match status" value="1"/>
</dbReference>
<evidence type="ECO:0000256" key="1">
    <source>
        <dbReference type="ARBA" id="ARBA00005417"/>
    </source>
</evidence>
<dbReference type="Pfam" id="PF00005">
    <property type="entry name" value="ABC_tran"/>
    <property type="match status" value="1"/>
</dbReference>
<dbReference type="GO" id="GO:0005524">
    <property type="term" value="F:ATP binding"/>
    <property type="evidence" value="ECO:0007669"/>
    <property type="project" value="UniProtKB-KW"/>
</dbReference>
<dbReference type="PANTHER" id="PTHR43335:SF4">
    <property type="entry name" value="ABC TRANSPORTER, ATP-BINDING PROTEIN"/>
    <property type="match status" value="1"/>
</dbReference>
<keyword evidence="3" id="KW-0547">Nucleotide-binding</keyword>
<evidence type="ECO:0000256" key="4">
    <source>
        <dbReference type="ARBA" id="ARBA00022840"/>
    </source>
</evidence>
<comment type="caution">
    <text evidence="6">The sequence shown here is derived from an EMBL/GenBank/DDBJ whole genome shotgun (WGS) entry which is preliminary data.</text>
</comment>
<gene>
    <name evidence="6" type="ORF">I573_00352</name>
</gene>